<organism evidence="1 2">
    <name type="scientific">Mesorhizobium plurifarium</name>
    <dbReference type="NCBI Taxonomy" id="69974"/>
    <lineage>
        <taxon>Bacteria</taxon>
        <taxon>Pseudomonadati</taxon>
        <taxon>Pseudomonadota</taxon>
        <taxon>Alphaproteobacteria</taxon>
        <taxon>Hyphomicrobiales</taxon>
        <taxon>Phyllobacteriaceae</taxon>
        <taxon>Mesorhizobium</taxon>
    </lineage>
</organism>
<reference evidence="2" key="1">
    <citation type="submission" date="2014-08" db="EMBL/GenBank/DDBJ databases">
        <authorList>
            <person name="Edwards T."/>
        </authorList>
    </citation>
    <scope>NUCLEOTIDE SEQUENCE [LARGE SCALE GENOMIC DNA]</scope>
</reference>
<dbReference type="AlphaFoldDB" id="A0A0K2VZI0"/>
<dbReference type="Proteomes" id="UP000182888">
    <property type="component" value="Unassembled WGS sequence"/>
</dbReference>
<accession>A0A0K2VZI0</accession>
<protein>
    <submittedName>
        <fullName evidence="1">Uncharacterized protein</fullName>
    </submittedName>
</protein>
<name>A0A0K2VZI0_MESPL</name>
<sequence>MAKNLQSGSPFHGSGEPPYLFVLTQFLTENRVTLFLELL</sequence>
<dbReference type="EMBL" id="CCND01000016">
    <property type="protein sequence ID" value="CDX57958.1"/>
    <property type="molecule type" value="Genomic_DNA"/>
</dbReference>
<proteinExistence type="predicted"/>
<evidence type="ECO:0000313" key="1">
    <source>
        <dbReference type="EMBL" id="CDX57958.1"/>
    </source>
</evidence>
<gene>
    <name evidence="1" type="ORF">MPL1032_230120</name>
</gene>
<evidence type="ECO:0000313" key="2">
    <source>
        <dbReference type="Proteomes" id="UP000182888"/>
    </source>
</evidence>